<dbReference type="OrthoDB" id="10054162at2759"/>
<accession>A0A813VYE9</accession>
<dbReference type="Proteomes" id="UP000663879">
    <property type="component" value="Unassembled WGS sequence"/>
</dbReference>
<dbReference type="EMBL" id="CAJNOC010001205">
    <property type="protein sequence ID" value="CAF0844492.1"/>
    <property type="molecule type" value="Genomic_DNA"/>
</dbReference>
<dbReference type="AlphaFoldDB" id="A0A813VYE9"/>
<comment type="caution">
    <text evidence="1">The sequence shown here is derived from an EMBL/GenBank/DDBJ whole genome shotgun (WGS) entry which is preliminary data.</text>
</comment>
<gene>
    <name evidence="1" type="ORF">OXX778_LOCUS8628</name>
</gene>
<organism evidence="1 2">
    <name type="scientific">Brachionus calyciflorus</name>
    <dbReference type="NCBI Taxonomy" id="104777"/>
    <lineage>
        <taxon>Eukaryota</taxon>
        <taxon>Metazoa</taxon>
        <taxon>Spiralia</taxon>
        <taxon>Gnathifera</taxon>
        <taxon>Rotifera</taxon>
        <taxon>Eurotatoria</taxon>
        <taxon>Monogononta</taxon>
        <taxon>Pseudotrocha</taxon>
        <taxon>Ploima</taxon>
        <taxon>Brachionidae</taxon>
        <taxon>Brachionus</taxon>
    </lineage>
</organism>
<evidence type="ECO:0000313" key="1">
    <source>
        <dbReference type="EMBL" id="CAF0844492.1"/>
    </source>
</evidence>
<name>A0A813VYE9_9BILA</name>
<sequence>MKVTLNLNGWFNETWNVYERVKLNLPRTNNNVESWHSRIKPDARKNLTISKVVELFRLEQSNMEADLIKLLKGEILAKQSKRQIKKDYSIKRFVENYEKSRMDLFIEGMSDLMKS</sequence>
<evidence type="ECO:0000313" key="2">
    <source>
        <dbReference type="Proteomes" id="UP000663879"/>
    </source>
</evidence>
<protein>
    <submittedName>
        <fullName evidence="1">Uncharacterized protein</fullName>
    </submittedName>
</protein>
<reference evidence="1" key="1">
    <citation type="submission" date="2021-02" db="EMBL/GenBank/DDBJ databases">
        <authorList>
            <person name="Nowell W R."/>
        </authorList>
    </citation>
    <scope>NUCLEOTIDE SEQUENCE</scope>
    <source>
        <strain evidence="1">Ploen Becks lab</strain>
    </source>
</reference>
<keyword evidence="2" id="KW-1185">Reference proteome</keyword>
<proteinExistence type="predicted"/>